<evidence type="ECO:0000313" key="2">
    <source>
        <dbReference type="EMBL" id="GAX78583.1"/>
    </source>
</evidence>
<feature type="domain" description="PPM-type phosphatase" evidence="1">
    <location>
        <begin position="61"/>
        <end position="392"/>
    </location>
</feature>
<organism evidence="2 3">
    <name type="scientific">Chlamydomonas eustigma</name>
    <dbReference type="NCBI Taxonomy" id="1157962"/>
    <lineage>
        <taxon>Eukaryota</taxon>
        <taxon>Viridiplantae</taxon>
        <taxon>Chlorophyta</taxon>
        <taxon>core chlorophytes</taxon>
        <taxon>Chlorophyceae</taxon>
        <taxon>CS clade</taxon>
        <taxon>Chlamydomonadales</taxon>
        <taxon>Chlamydomonadaceae</taxon>
        <taxon>Chlamydomonas</taxon>
    </lineage>
</organism>
<keyword evidence="3" id="KW-1185">Reference proteome</keyword>
<dbReference type="AlphaFoldDB" id="A0A250X679"/>
<dbReference type="SUPFAM" id="SSF81606">
    <property type="entry name" value="PP2C-like"/>
    <property type="match status" value="1"/>
</dbReference>
<dbReference type="Gene3D" id="3.60.40.10">
    <property type="entry name" value="PPM-type phosphatase domain"/>
    <property type="match status" value="1"/>
</dbReference>
<dbReference type="OrthoDB" id="10264738at2759"/>
<dbReference type="STRING" id="1157962.A0A250X679"/>
<dbReference type="EMBL" id="BEGY01000033">
    <property type="protein sequence ID" value="GAX78583.1"/>
    <property type="molecule type" value="Genomic_DNA"/>
</dbReference>
<dbReference type="InterPro" id="IPR015655">
    <property type="entry name" value="PP2C"/>
</dbReference>
<dbReference type="InterPro" id="IPR001932">
    <property type="entry name" value="PPM-type_phosphatase-like_dom"/>
</dbReference>
<proteinExistence type="predicted"/>
<dbReference type="Proteomes" id="UP000232323">
    <property type="component" value="Unassembled WGS sequence"/>
</dbReference>
<comment type="caution">
    <text evidence="2">The sequence shown here is derived from an EMBL/GenBank/DDBJ whole genome shotgun (WGS) entry which is preliminary data.</text>
</comment>
<reference evidence="2 3" key="1">
    <citation type="submission" date="2017-08" db="EMBL/GenBank/DDBJ databases">
        <title>Acidophilic green algal genome provides insights into adaptation to an acidic environment.</title>
        <authorList>
            <person name="Hirooka S."/>
            <person name="Hirose Y."/>
            <person name="Kanesaki Y."/>
            <person name="Higuchi S."/>
            <person name="Fujiwara T."/>
            <person name="Onuma R."/>
            <person name="Era A."/>
            <person name="Ohbayashi R."/>
            <person name="Uzuka A."/>
            <person name="Nozaki H."/>
            <person name="Yoshikawa H."/>
            <person name="Miyagishima S.Y."/>
        </authorList>
    </citation>
    <scope>NUCLEOTIDE SEQUENCE [LARGE SCALE GENOMIC DNA]</scope>
    <source>
        <strain evidence="2 3">NIES-2499</strain>
    </source>
</reference>
<evidence type="ECO:0000259" key="1">
    <source>
        <dbReference type="PROSITE" id="PS51746"/>
    </source>
</evidence>
<dbReference type="PROSITE" id="PS51746">
    <property type="entry name" value="PPM_2"/>
    <property type="match status" value="1"/>
</dbReference>
<accession>A0A250X679</accession>
<dbReference type="SMART" id="SM00332">
    <property type="entry name" value="PP2Cc"/>
    <property type="match status" value="1"/>
</dbReference>
<gene>
    <name evidence="2" type="ORF">CEUSTIGMA_g6022.t1</name>
</gene>
<dbReference type="GO" id="GO:0004722">
    <property type="term" value="F:protein serine/threonine phosphatase activity"/>
    <property type="evidence" value="ECO:0007669"/>
    <property type="project" value="InterPro"/>
</dbReference>
<dbReference type="InterPro" id="IPR036457">
    <property type="entry name" value="PPM-type-like_dom_sf"/>
</dbReference>
<protein>
    <recommendedName>
        <fullName evidence="1">PPM-type phosphatase domain-containing protein</fullName>
    </recommendedName>
</protein>
<name>A0A250X679_9CHLO</name>
<dbReference type="CDD" id="cd00143">
    <property type="entry name" value="PP2Cc"/>
    <property type="match status" value="1"/>
</dbReference>
<dbReference type="Pfam" id="PF00481">
    <property type="entry name" value="PP2C"/>
    <property type="match status" value="1"/>
</dbReference>
<dbReference type="PANTHER" id="PTHR47992">
    <property type="entry name" value="PROTEIN PHOSPHATASE"/>
    <property type="match status" value="1"/>
</dbReference>
<evidence type="ECO:0000313" key="3">
    <source>
        <dbReference type="Proteomes" id="UP000232323"/>
    </source>
</evidence>
<sequence>MAIPGRKGWFKNVRIPSNDGTIVPQRKVLVPIQHCQIACSAVDESHLNKTSSPSAPCAIVYQGFSSVKGLLKSENQDRVVAIQNLSRQSQILSHNGSSSQFKIGEAVNSGFVFGAVFDGHGGSSASTHAAERIQHMVSDDHHVMLKGLADVECVGEDCGALRSSWPAQPYDSSAEGTSSSDSLELSMWREAFSRLDAEILDRSRDSGVLDGATALAAIHAGQLLTVANAGDSRALLGRGSKALRLTRDHTPGDKYERARIESAGGTVRHLKGAWRVLLPFDEGKFVKLCATSRGLGDRDYKEEGLLICEPEVTSVMLQPHLDTFSVLASDGLWAFVEDQQVVDMVNKVIAEFSQMTMAVNMQAVAKEAARKLVRLALDHGSVDDITVLVHLYDWGP</sequence>